<reference evidence="2 3" key="1">
    <citation type="submission" date="2022-10" db="EMBL/GenBank/DDBJ databases">
        <title>The complete genomes of actinobacterial strains from the NBC collection.</title>
        <authorList>
            <person name="Joergensen T.S."/>
            <person name="Alvarez Arevalo M."/>
            <person name="Sterndorff E.B."/>
            <person name="Faurdal D."/>
            <person name="Vuksanovic O."/>
            <person name="Mourched A.-S."/>
            <person name="Charusanti P."/>
            <person name="Shaw S."/>
            <person name="Blin K."/>
            <person name="Weber T."/>
        </authorList>
    </citation>
    <scope>NUCLEOTIDE SEQUENCE [LARGE SCALE GENOMIC DNA]</scope>
    <source>
        <strain evidence="2 3">NBC_01247</strain>
    </source>
</reference>
<feature type="transmembrane region" description="Helical" evidence="1">
    <location>
        <begin position="12"/>
        <end position="33"/>
    </location>
</feature>
<name>A0ABZ1WBD7_9ACTN</name>
<evidence type="ECO:0000313" key="2">
    <source>
        <dbReference type="EMBL" id="WUS58034.1"/>
    </source>
</evidence>
<evidence type="ECO:0000256" key="1">
    <source>
        <dbReference type="SAM" id="Phobius"/>
    </source>
</evidence>
<feature type="transmembrane region" description="Helical" evidence="1">
    <location>
        <begin position="39"/>
        <end position="61"/>
    </location>
</feature>
<evidence type="ECO:0000313" key="3">
    <source>
        <dbReference type="Proteomes" id="UP001432014"/>
    </source>
</evidence>
<dbReference type="EMBL" id="CP108482">
    <property type="protein sequence ID" value="WUS58034.1"/>
    <property type="molecule type" value="Genomic_DNA"/>
</dbReference>
<keyword evidence="1" id="KW-0812">Transmembrane</keyword>
<accession>A0ABZ1WBD7</accession>
<sequence>MPVSQERQLRKILVLANIVALIIGLVSVVAASLLTHQQVLATVLSLIGGAFVSAAVVTLAIGSLTVRETTEQVDSAVLRGLQDVLGPIRSPLFVGALSAYRYDCLLTVPPAGDAHPDYLYQSFRISYRTETLPKTVSIACVASNDDASLAAYTGPEFLLRWMIDDNLDPDDPEIFTIGAVRVDNRDLERRSVVHETAIGGKARVDHFSVPHEASVTAGHSVELSICARKFIGNDRRVRIQAQVFRHVTDAEYRLTIDPALKPTRLSVSASEVSPLGATHGASVRPTFPTPFSNLAGLIQLPFPLQPGSVMAFTVDRDPG</sequence>
<protein>
    <submittedName>
        <fullName evidence="2">Uncharacterized protein</fullName>
    </submittedName>
</protein>
<keyword evidence="1" id="KW-1133">Transmembrane helix</keyword>
<organism evidence="2 3">
    <name type="scientific">Kitasatospora herbaricolor</name>
    <dbReference type="NCBI Taxonomy" id="68217"/>
    <lineage>
        <taxon>Bacteria</taxon>
        <taxon>Bacillati</taxon>
        <taxon>Actinomycetota</taxon>
        <taxon>Actinomycetes</taxon>
        <taxon>Kitasatosporales</taxon>
        <taxon>Streptomycetaceae</taxon>
        <taxon>Kitasatospora</taxon>
    </lineage>
</organism>
<proteinExistence type="predicted"/>
<keyword evidence="1" id="KW-0472">Membrane</keyword>
<dbReference type="RefSeq" id="WP_329496024.1">
    <property type="nucleotide sequence ID" value="NZ_CP108460.1"/>
</dbReference>
<dbReference type="Proteomes" id="UP001432014">
    <property type="component" value="Chromosome"/>
</dbReference>
<keyword evidence="3" id="KW-1185">Reference proteome</keyword>
<gene>
    <name evidence="2" type="ORF">OG469_22505</name>
</gene>